<dbReference type="PROSITE" id="PS00671">
    <property type="entry name" value="D_2_HYDROXYACID_DH_3"/>
    <property type="match status" value="1"/>
</dbReference>
<dbReference type="Pfam" id="PF00389">
    <property type="entry name" value="2-Hacid_dh"/>
    <property type="match status" value="1"/>
</dbReference>
<reference evidence="7 8" key="1">
    <citation type="journal article" date="2020" name="Cell Host Microbe">
        <title>Functional and Genomic Variation between Human-Derived Isolates of Lachnospiraceae Reveals Inter- and Intra-Species Diversity.</title>
        <authorList>
            <person name="Sorbara M.T."/>
            <person name="Littmann E.R."/>
            <person name="Fontana E."/>
            <person name="Moody T.U."/>
            <person name="Kohout C.E."/>
            <person name="Gjonbalaj M."/>
            <person name="Eaton V."/>
            <person name="Seok R."/>
            <person name="Leiner I.M."/>
            <person name="Pamer E.G."/>
        </authorList>
    </citation>
    <scope>NUCLEOTIDE SEQUENCE [LARGE SCALE GENOMIC DNA]</scope>
    <source>
        <strain evidence="7 8">MSK.15.26</strain>
    </source>
</reference>
<dbReference type="PANTHER" id="PTHR43761">
    <property type="entry name" value="D-ISOMER SPECIFIC 2-HYDROXYACID DEHYDROGENASE FAMILY PROTEIN (AFU_ORTHOLOGUE AFUA_1G13630)"/>
    <property type="match status" value="1"/>
</dbReference>
<protein>
    <submittedName>
        <fullName evidence="7">Hydroxyacid dehydrogenase</fullName>
    </submittedName>
</protein>
<keyword evidence="8" id="KW-1185">Reference proteome</keyword>
<evidence type="ECO:0000256" key="4">
    <source>
        <dbReference type="RuleBase" id="RU003719"/>
    </source>
</evidence>
<dbReference type="SUPFAM" id="SSF51735">
    <property type="entry name" value="NAD(P)-binding Rossmann-fold domains"/>
    <property type="match status" value="1"/>
</dbReference>
<dbReference type="Pfam" id="PF02826">
    <property type="entry name" value="2-Hacid_dh_C"/>
    <property type="match status" value="1"/>
</dbReference>
<evidence type="ECO:0000313" key="8">
    <source>
        <dbReference type="Proteomes" id="UP000822142"/>
    </source>
</evidence>
<dbReference type="InterPro" id="IPR029753">
    <property type="entry name" value="D-isomer_DH_CS"/>
</dbReference>
<dbReference type="SUPFAM" id="SSF52283">
    <property type="entry name" value="Formate/glycerate dehydrogenase catalytic domain-like"/>
    <property type="match status" value="1"/>
</dbReference>
<organism evidence="7 8">
    <name type="scientific">Blautia hansenii</name>
    <name type="common">Ruminococcus hansenii</name>
    <dbReference type="NCBI Taxonomy" id="1322"/>
    <lineage>
        <taxon>Bacteria</taxon>
        <taxon>Bacillati</taxon>
        <taxon>Bacillota</taxon>
        <taxon>Clostridia</taxon>
        <taxon>Lachnospirales</taxon>
        <taxon>Lachnospiraceae</taxon>
        <taxon>Blautia</taxon>
    </lineage>
</organism>
<evidence type="ECO:0000259" key="5">
    <source>
        <dbReference type="Pfam" id="PF00389"/>
    </source>
</evidence>
<dbReference type="Proteomes" id="UP000822142">
    <property type="component" value="Unassembled WGS sequence"/>
</dbReference>
<feature type="domain" description="D-isomer specific 2-hydroxyacid dehydrogenase NAD-binding" evidence="6">
    <location>
        <begin position="112"/>
        <end position="283"/>
    </location>
</feature>
<comment type="caution">
    <text evidence="7">The sequence shown here is derived from an EMBL/GenBank/DDBJ whole genome shotgun (WGS) entry which is preliminary data.</text>
</comment>
<evidence type="ECO:0000256" key="2">
    <source>
        <dbReference type="ARBA" id="ARBA00023002"/>
    </source>
</evidence>
<keyword evidence="3" id="KW-0520">NAD</keyword>
<dbReference type="PANTHER" id="PTHR43761:SF1">
    <property type="entry name" value="D-ISOMER SPECIFIC 2-HYDROXYACID DEHYDROGENASE CATALYTIC DOMAIN-CONTAINING PROTEIN-RELATED"/>
    <property type="match status" value="1"/>
</dbReference>
<accession>A0ABX2IAK7</accession>
<dbReference type="InterPro" id="IPR006140">
    <property type="entry name" value="D-isomer_DH_NAD-bd"/>
</dbReference>
<dbReference type="Gene3D" id="3.40.50.720">
    <property type="entry name" value="NAD(P)-binding Rossmann-like Domain"/>
    <property type="match status" value="2"/>
</dbReference>
<name>A0ABX2IAK7_BLAHA</name>
<dbReference type="InterPro" id="IPR050418">
    <property type="entry name" value="D-iso_2-hydroxyacid_DH_PdxB"/>
</dbReference>
<feature type="domain" description="D-isomer specific 2-hydroxyacid dehydrogenase catalytic" evidence="5">
    <location>
        <begin position="15"/>
        <end position="312"/>
    </location>
</feature>
<sequence>MKIVVIEPLGVEKEQLLSIAEEKLPKSAELVCYDTRVTDTEILIERGRDADVVVVANLPLNGQVIRGFQKLKLLSVAFTGVDHIDLEACREKGVTVCNCAGYSTVAVADLVFGMLLSLYRNIPACNEAVRREGTKDGLVGFELAGKKFGIVGTGAIGLRVARLAHAFGCEVYAYSRTEKEIDWVHYMPLEELLGTCDIVSLHTPLTKETHHLICRENLALMKKSAVLINTARGPVVDSEALAEALNQGKIAGAAVDVFETEPPVSKDHPLFHAKNTLVTPHVAFATKEAMVKRAHIAFQNVKAWQEGAPQNVIGEP</sequence>
<comment type="similarity">
    <text evidence="1 4">Belongs to the D-isomer specific 2-hydroxyacid dehydrogenase family.</text>
</comment>
<evidence type="ECO:0000259" key="6">
    <source>
        <dbReference type="Pfam" id="PF02826"/>
    </source>
</evidence>
<dbReference type="RefSeq" id="WP_173749500.1">
    <property type="nucleotide sequence ID" value="NZ_JAAITA010000012.1"/>
</dbReference>
<evidence type="ECO:0000313" key="7">
    <source>
        <dbReference type="EMBL" id="NSJ86484.1"/>
    </source>
</evidence>
<evidence type="ECO:0000256" key="3">
    <source>
        <dbReference type="ARBA" id="ARBA00023027"/>
    </source>
</evidence>
<evidence type="ECO:0000256" key="1">
    <source>
        <dbReference type="ARBA" id="ARBA00005854"/>
    </source>
</evidence>
<gene>
    <name evidence="7" type="ORF">G5A70_09955</name>
</gene>
<dbReference type="EMBL" id="JAAITA010000012">
    <property type="protein sequence ID" value="NSJ86484.1"/>
    <property type="molecule type" value="Genomic_DNA"/>
</dbReference>
<dbReference type="InterPro" id="IPR006139">
    <property type="entry name" value="D-isomer_2_OHA_DH_cat_dom"/>
</dbReference>
<keyword evidence="2 4" id="KW-0560">Oxidoreductase</keyword>
<proteinExistence type="inferred from homology"/>
<dbReference type="CDD" id="cd12161">
    <property type="entry name" value="GDH_like_1"/>
    <property type="match status" value="1"/>
</dbReference>
<dbReference type="InterPro" id="IPR036291">
    <property type="entry name" value="NAD(P)-bd_dom_sf"/>
</dbReference>